<accession>A0A1B8ZIN9</accession>
<dbReference type="SUPFAM" id="SSF49842">
    <property type="entry name" value="TNF-like"/>
    <property type="match status" value="1"/>
</dbReference>
<organism evidence="2 3">
    <name type="scientific">Chryseobacterium arthrosphaerae</name>
    <dbReference type="NCBI Taxonomy" id="651561"/>
    <lineage>
        <taxon>Bacteria</taxon>
        <taxon>Pseudomonadati</taxon>
        <taxon>Bacteroidota</taxon>
        <taxon>Flavobacteriia</taxon>
        <taxon>Flavobacteriales</taxon>
        <taxon>Weeksellaceae</taxon>
        <taxon>Chryseobacterium group</taxon>
        <taxon>Chryseobacterium</taxon>
    </lineage>
</organism>
<dbReference type="STRING" id="651561.BBI00_17240"/>
<feature type="chain" id="PRO_5008620777" description="C1q domain-containing protein" evidence="1">
    <location>
        <begin position="21"/>
        <end position="304"/>
    </location>
</feature>
<evidence type="ECO:0000313" key="3">
    <source>
        <dbReference type="Proteomes" id="UP000093432"/>
    </source>
</evidence>
<reference evidence="3" key="1">
    <citation type="submission" date="2016-07" db="EMBL/GenBank/DDBJ databases">
        <authorList>
            <person name="Florea S."/>
            <person name="Webb J.S."/>
            <person name="Jaromczyk J."/>
            <person name="Schardl C.L."/>
        </authorList>
    </citation>
    <scope>NUCLEOTIDE SEQUENCE [LARGE SCALE GENOMIC DNA]</scope>
    <source>
        <strain evidence="3">CC-VM-7</strain>
    </source>
</reference>
<evidence type="ECO:0008006" key="4">
    <source>
        <dbReference type="Google" id="ProtNLM"/>
    </source>
</evidence>
<feature type="signal peptide" evidence="1">
    <location>
        <begin position="1"/>
        <end position="20"/>
    </location>
</feature>
<evidence type="ECO:0000313" key="2">
    <source>
        <dbReference type="EMBL" id="OCA71460.1"/>
    </source>
</evidence>
<proteinExistence type="predicted"/>
<dbReference type="InterPro" id="IPR008983">
    <property type="entry name" value="Tumour_necrosis_fac-like_dom"/>
</dbReference>
<evidence type="ECO:0000256" key="1">
    <source>
        <dbReference type="SAM" id="SignalP"/>
    </source>
</evidence>
<comment type="caution">
    <text evidence="2">The sequence shown here is derived from an EMBL/GenBank/DDBJ whole genome shotgun (WGS) entry which is preliminary data.</text>
</comment>
<dbReference type="OrthoDB" id="1240046at2"/>
<protein>
    <recommendedName>
        <fullName evidence="4">C1q domain-containing protein</fullName>
    </recommendedName>
</protein>
<gene>
    <name evidence="2" type="ORF">BBI00_17240</name>
</gene>
<dbReference type="Gene3D" id="2.60.120.40">
    <property type="match status" value="1"/>
</dbReference>
<dbReference type="Proteomes" id="UP000093432">
    <property type="component" value="Unassembled WGS sequence"/>
</dbReference>
<sequence length="304" mass="32272">MMKKNCLLILMTLSFHSVFSQVGINTQNPQGILHIDGQRDNPVSGSTFTPAQQSNDVLISSTGRIGAGTLSPAVKVDARNSGNGAVGFGTSALTAPAADEGAVRYNSGMEYSNGNEWLPLLTAQPANNKIIVIAAKTNNNIKLVTPATATITGGLQNRASNYLVDWNKIFESNSGTSFNAATGIFTAPRNGIYVASFTTDLAPLAINYTTDPLNPIQIEAIWQLYDNTAGLVPANIVNTVKCVNTMSSNSVGNIDAGSNCTASFYMTAGQRLMPYIWFNLNNSNLANFSLNNTGGYNNLTIAEQ</sequence>
<name>A0A1B8ZIN9_9FLAO</name>
<keyword evidence="1" id="KW-0732">Signal</keyword>
<dbReference type="AlphaFoldDB" id="A0A1B8ZIN9"/>
<dbReference type="RefSeq" id="WP_065400108.1">
    <property type="nucleotide sequence ID" value="NZ_MAYG01000012.1"/>
</dbReference>
<dbReference type="EMBL" id="MAYG01000012">
    <property type="protein sequence ID" value="OCA71460.1"/>
    <property type="molecule type" value="Genomic_DNA"/>
</dbReference>